<gene>
    <name evidence="2" type="ORF">PoB_005014000</name>
</gene>
<protein>
    <submittedName>
        <fullName evidence="2">Uncharacterized protein</fullName>
    </submittedName>
</protein>
<dbReference type="AlphaFoldDB" id="A0AAV4BT61"/>
<reference evidence="2 3" key="1">
    <citation type="journal article" date="2021" name="Elife">
        <title>Chloroplast acquisition without the gene transfer in kleptoplastic sea slugs, Plakobranchus ocellatus.</title>
        <authorList>
            <person name="Maeda T."/>
            <person name="Takahashi S."/>
            <person name="Yoshida T."/>
            <person name="Shimamura S."/>
            <person name="Takaki Y."/>
            <person name="Nagai Y."/>
            <person name="Toyoda A."/>
            <person name="Suzuki Y."/>
            <person name="Arimoto A."/>
            <person name="Ishii H."/>
            <person name="Satoh N."/>
            <person name="Nishiyama T."/>
            <person name="Hasebe M."/>
            <person name="Maruyama T."/>
            <person name="Minagawa J."/>
            <person name="Obokata J."/>
            <person name="Shigenobu S."/>
        </authorList>
    </citation>
    <scope>NUCLEOTIDE SEQUENCE [LARGE SCALE GENOMIC DNA]</scope>
</reference>
<keyword evidence="3" id="KW-1185">Reference proteome</keyword>
<feature type="region of interest" description="Disordered" evidence="1">
    <location>
        <begin position="88"/>
        <end position="115"/>
    </location>
</feature>
<evidence type="ECO:0000256" key="1">
    <source>
        <dbReference type="SAM" id="MobiDB-lite"/>
    </source>
</evidence>
<dbReference type="EMBL" id="BLXT01005511">
    <property type="protein sequence ID" value="GFO23635.1"/>
    <property type="molecule type" value="Genomic_DNA"/>
</dbReference>
<evidence type="ECO:0000313" key="3">
    <source>
        <dbReference type="Proteomes" id="UP000735302"/>
    </source>
</evidence>
<name>A0AAV4BT61_9GAST</name>
<proteinExistence type="predicted"/>
<evidence type="ECO:0000313" key="2">
    <source>
        <dbReference type="EMBL" id="GFO23635.1"/>
    </source>
</evidence>
<comment type="caution">
    <text evidence="2">The sequence shown here is derived from an EMBL/GenBank/DDBJ whole genome shotgun (WGS) entry which is preliminary data.</text>
</comment>
<organism evidence="2 3">
    <name type="scientific">Plakobranchus ocellatus</name>
    <dbReference type="NCBI Taxonomy" id="259542"/>
    <lineage>
        <taxon>Eukaryota</taxon>
        <taxon>Metazoa</taxon>
        <taxon>Spiralia</taxon>
        <taxon>Lophotrochozoa</taxon>
        <taxon>Mollusca</taxon>
        <taxon>Gastropoda</taxon>
        <taxon>Heterobranchia</taxon>
        <taxon>Euthyneura</taxon>
        <taxon>Panpulmonata</taxon>
        <taxon>Sacoglossa</taxon>
        <taxon>Placobranchoidea</taxon>
        <taxon>Plakobranchidae</taxon>
        <taxon>Plakobranchus</taxon>
    </lineage>
</organism>
<sequence length="115" mass="12684">MDYRDKAQLDTACGRAFRIFRNSNNHRIFCMFGQSTDHSSIYLPPCPSQRLDLLCGQSQSEERDCGPVHIKVISGFQALRQARPPVAGLEPATEGIPVDLRADSPATVTHGPENC</sequence>
<accession>A0AAV4BT61</accession>
<dbReference type="Proteomes" id="UP000735302">
    <property type="component" value="Unassembled WGS sequence"/>
</dbReference>